<dbReference type="CDD" id="cd00093">
    <property type="entry name" value="HTH_XRE"/>
    <property type="match status" value="1"/>
</dbReference>
<sequence>MSHKEQRMDRINKAVEDFGGFLYEYRLTHHLSLQEMSEIVGCSASYIWRIEKYKRFPEMDTTLRMLLALWSMEEIYMYLREIVTRERKAN</sequence>
<dbReference type="InterPro" id="IPR010982">
    <property type="entry name" value="Lambda_DNA-bd_dom_sf"/>
</dbReference>
<accession>A0ABQ4KPR1</accession>
<dbReference type="PROSITE" id="PS50943">
    <property type="entry name" value="HTH_CROC1"/>
    <property type="match status" value="1"/>
</dbReference>
<evidence type="ECO:0000313" key="2">
    <source>
        <dbReference type="EMBL" id="GIN59925.1"/>
    </source>
</evidence>
<protein>
    <recommendedName>
        <fullName evidence="1">HTH cro/C1-type domain-containing protein</fullName>
    </recommendedName>
</protein>
<feature type="domain" description="HTH cro/C1-type" evidence="1">
    <location>
        <begin position="22"/>
        <end position="75"/>
    </location>
</feature>
<dbReference type="RefSeq" id="WP_212967561.1">
    <property type="nucleotide sequence ID" value="NZ_BORB01000071.1"/>
</dbReference>
<comment type="caution">
    <text evidence="2">The sequence shown here is derived from an EMBL/GenBank/DDBJ whole genome shotgun (WGS) entry which is preliminary data.</text>
</comment>
<dbReference type="Gene3D" id="1.10.260.40">
    <property type="entry name" value="lambda repressor-like DNA-binding domains"/>
    <property type="match status" value="1"/>
</dbReference>
<dbReference type="Proteomes" id="UP000679950">
    <property type="component" value="Unassembled WGS sequence"/>
</dbReference>
<reference evidence="2 3" key="1">
    <citation type="submission" date="2021-03" db="EMBL/GenBank/DDBJ databases">
        <title>Antimicrobial resistance genes in bacteria isolated from Japanese honey, and their potential for conferring macrolide and lincosamide resistance in the American foulbrood pathogen Paenibacillus larvae.</title>
        <authorList>
            <person name="Okamoto M."/>
            <person name="Kumagai M."/>
            <person name="Kanamori H."/>
            <person name="Takamatsu D."/>
        </authorList>
    </citation>
    <scope>NUCLEOTIDE SEQUENCE [LARGE SCALE GENOMIC DNA]</scope>
    <source>
        <strain evidence="2 3">J8TS2</strain>
    </source>
</reference>
<dbReference type="SMART" id="SM00530">
    <property type="entry name" value="HTH_XRE"/>
    <property type="match status" value="1"/>
</dbReference>
<dbReference type="EMBL" id="BORB01000071">
    <property type="protein sequence ID" value="GIN59925.1"/>
    <property type="molecule type" value="Genomic_DNA"/>
</dbReference>
<dbReference type="SUPFAM" id="SSF47413">
    <property type="entry name" value="lambda repressor-like DNA-binding domains"/>
    <property type="match status" value="1"/>
</dbReference>
<dbReference type="InterPro" id="IPR001387">
    <property type="entry name" value="Cro/C1-type_HTH"/>
</dbReference>
<keyword evidence="3" id="KW-1185">Reference proteome</keyword>
<evidence type="ECO:0000259" key="1">
    <source>
        <dbReference type="PROSITE" id="PS50943"/>
    </source>
</evidence>
<gene>
    <name evidence="2" type="ORF">J8TS2_42440</name>
</gene>
<evidence type="ECO:0000313" key="3">
    <source>
        <dbReference type="Proteomes" id="UP000679950"/>
    </source>
</evidence>
<organism evidence="2 3">
    <name type="scientific">Lederbergia ruris</name>
    <dbReference type="NCBI Taxonomy" id="217495"/>
    <lineage>
        <taxon>Bacteria</taxon>
        <taxon>Bacillati</taxon>
        <taxon>Bacillota</taxon>
        <taxon>Bacilli</taxon>
        <taxon>Bacillales</taxon>
        <taxon>Bacillaceae</taxon>
        <taxon>Lederbergia</taxon>
    </lineage>
</organism>
<name>A0ABQ4KPR1_9BACI</name>
<proteinExistence type="predicted"/>